<evidence type="ECO:0000256" key="7">
    <source>
        <dbReference type="ARBA" id="ARBA00023157"/>
    </source>
</evidence>
<dbReference type="GO" id="GO:0032542">
    <property type="term" value="F:sulfiredoxin activity"/>
    <property type="evidence" value="ECO:0007669"/>
    <property type="project" value="InterPro"/>
</dbReference>
<keyword evidence="6" id="KW-0560">Oxidoreductase</keyword>
<feature type="binding site" evidence="9">
    <location>
        <begin position="35"/>
        <end position="38"/>
    </location>
    <ligand>
        <name>ATP</name>
        <dbReference type="ChEBI" id="CHEBI:30616"/>
    </ligand>
</feature>
<evidence type="ECO:0000259" key="11">
    <source>
        <dbReference type="Pfam" id="PF02195"/>
    </source>
</evidence>
<dbReference type="Gene3D" id="3.90.1530.10">
    <property type="entry name" value="Conserved hypothetical protein from pyrococcus furiosus pfu- 392566-001, ParB domain"/>
    <property type="match status" value="1"/>
</dbReference>
<evidence type="ECO:0000256" key="5">
    <source>
        <dbReference type="ARBA" id="ARBA00022862"/>
    </source>
</evidence>
<evidence type="ECO:0000256" key="3">
    <source>
        <dbReference type="ARBA" id="ARBA00022741"/>
    </source>
</evidence>
<keyword evidence="5" id="KW-0049">Antioxidant</keyword>
<feature type="domain" description="ParB-like N-terminal" evidence="11">
    <location>
        <begin position="11"/>
        <end position="68"/>
    </location>
</feature>
<evidence type="ECO:0000256" key="6">
    <source>
        <dbReference type="ARBA" id="ARBA00023002"/>
    </source>
</evidence>
<evidence type="ECO:0000313" key="12">
    <source>
        <dbReference type="EMBL" id="PIK44211.1"/>
    </source>
</evidence>
<dbReference type="InterPro" id="IPR016692">
    <property type="entry name" value="Sulfiredoxin"/>
</dbReference>
<evidence type="ECO:0000256" key="4">
    <source>
        <dbReference type="ARBA" id="ARBA00022840"/>
    </source>
</evidence>
<proteinExistence type="inferred from homology"/>
<comment type="caution">
    <text evidence="12">The sequence shown here is derived from an EMBL/GenBank/DDBJ whole genome shotgun (WGS) entry which is preliminary data.</text>
</comment>
<sequence length="74" mass="8420">METIQDPYRSPSVPPIDVMWVKGREGGDYYYSFGGCHRYEAYKRLEAPTIPCKLVRSSVSDLRTYLGASTPDLQ</sequence>
<dbReference type="Proteomes" id="UP000230750">
    <property type="component" value="Unassembled WGS sequence"/>
</dbReference>
<protein>
    <recommendedName>
        <fullName evidence="2">sulfiredoxin</fullName>
        <ecNumber evidence="2">1.8.98.2</ecNumber>
    </recommendedName>
</protein>
<name>A0A2G8K869_STIJA</name>
<dbReference type="GO" id="GO:0005524">
    <property type="term" value="F:ATP binding"/>
    <property type="evidence" value="ECO:0007669"/>
    <property type="project" value="UniProtKB-KW"/>
</dbReference>
<keyword evidence="4 9" id="KW-0067">ATP-binding</keyword>
<evidence type="ECO:0000256" key="8">
    <source>
        <dbReference type="ARBA" id="ARBA00047514"/>
    </source>
</evidence>
<evidence type="ECO:0000256" key="2">
    <source>
        <dbReference type="ARBA" id="ARBA00013055"/>
    </source>
</evidence>
<dbReference type="AlphaFoldDB" id="A0A2G8K869"/>
<gene>
    <name evidence="12" type="ORF">BSL78_18935</name>
</gene>
<dbReference type="CDD" id="cd16395">
    <property type="entry name" value="Srx"/>
    <property type="match status" value="1"/>
</dbReference>
<dbReference type="PANTHER" id="PTHR21348">
    <property type="match status" value="1"/>
</dbReference>
<dbReference type="GO" id="GO:0005737">
    <property type="term" value="C:cytoplasm"/>
    <property type="evidence" value="ECO:0007669"/>
    <property type="project" value="TreeGrafter"/>
</dbReference>
<dbReference type="PANTHER" id="PTHR21348:SF2">
    <property type="entry name" value="SULFIREDOXIN-1"/>
    <property type="match status" value="1"/>
</dbReference>
<keyword evidence="13" id="KW-1185">Reference proteome</keyword>
<accession>A0A2G8K869</accession>
<feature type="disulfide bond" description="Interchain" evidence="10">
    <location>
        <position position="36"/>
    </location>
</feature>
<dbReference type="PIRSF" id="PIRSF017267">
    <property type="entry name" value="Sulfiredoxin"/>
    <property type="match status" value="1"/>
</dbReference>
<keyword evidence="7 10" id="KW-1015">Disulfide bond</keyword>
<dbReference type="Pfam" id="PF02195">
    <property type="entry name" value="ParB_N"/>
    <property type="match status" value="1"/>
</dbReference>
<comment type="catalytic activity">
    <reaction evidence="8">
        <text>S-hydroxy-S-oxy-L-cysteinyl-[peroxiredoxin] + [protein]-dithiol + ATP = S-hydroxy-L-cysteinyl-[peroxiredoxin] + [protein]-disulfide + ADP + phosphate</text>
        <dbReference type="Rhea" id="RHEA:17545"/>
        <dbReference type="Rhea" id="RHEA-COMP:10593"/>
        <dbReference type="Rhea" id="RHEA-COMP:10594"/>
        <dbReference type="Rhea" id="RHEA-COMP:13681"/>
        <dbReference type="Rhea" id="RHEA-COMP:17976"/>
        <dbReference type="ChEBI" id="CHEBI:29950"/>
        <dbReference type="ChEBI" id="CHEBI:30616"/>
        <dbReference type="ChEBI" id="CHEBI:43474"/>
        <dbReference type="ChEBI" id="CHEBI:50058"/>
        <dbReference type="ChEBI" id="CHEBI:61973"/>
        <dbReference type="ChEBI" id="CHEBI:61974"/>
        <dbReference type="ChEBI" id="CHEBI:456216"/>
        <dbReference type="EC" id="1.8.98.2"/>
    </reaction>
</comment>
<evidence type="ECO:0000256" key="10">
    <source>
        <dbReference type="PIRSR" id="PIRSR017267-2"/>
    </source>
</evidence>
<dbReference type="SUPFAM" id="SSF110849">
    <property type="entry name" value="ParB/Sulfiredoxin"/>
    <property type="match status" value="1"/>
</dbReference>
<comment type="similarity">
    <text evidence="1">Belongs to the sulfiredoxin family.</text>
</comment>
<organism evidence="12 13">
    <name type="scientific">Stichopus japonicus</name>
    <name type="common">Sea cucumber</name>
    <dbReference type="NCBI Taxonomy" id="307972"/>
    <lineage>
        <taxon>Eukaryota</taxon>
        <taxon>Metazoa</taxon>
        <taxon>Echinodermata</taxon>
        <taxon>Eleutherozoa</taxon>
        <taxon>Echinozoa</taxon>
        <taxon>Holothuroidea</taxon>
        <taxon>Aspidochirotacea</taxon>
        <taxon>Aspidochirotida</taxon>
        <taxon>Stichopodidae</taxon>
        <taxon>Apostichopus</taxon>
    </lineage>
</organism>
<dbReference type="InterPro" id="IPR036086">
    <property type="entry name" value="ParB/Sulfiredoxin_sf"/>
</dbReference>
<dbReference type="EMBL" id="MRZV01000791">
    <property type="protein sequence ID" value="PIK44211.1"/>
    <property type="molecule type" value="Genomic_DNA"/>
</dbReference>
<dbReference type="InterPro" id="IPR003115">
    <property type="entry name" value="ParB_N"/>
</dbReference>
<dbReference type="EC" id="1.8.98.2" evidence="2"/>
<keyword evidence="3 9" id="KW-0547">Nucleotide-binding</keyword>
<dbReference type="STRING" id="307972.A0A2G8K869"/>
<reference evidence="12 13" key="1">
    <citation type="journal article" date="2017" name="PLoS Biol.">
        <title>The sea cucumber genome provides insights into morphological evolution and visceral regeneration.</title>
        <authorList>
            <person name="Zhang X."/>
            <person name="Sun L."/>
            <person name="Yuan J."/>
            <person name="Sun Y."/>
            <person name="Gao Y."/>
            <person name="Zhang L."/>
            <person name="Li S."/>
            <person name="Dai H."/>
            <person name="Hamel J.F."/>
            <person name="Liu C."/>
            <person name="Yu Y."/>
            <person name="Liu S."/>
            <person name="Lin W."/>
            <person name="Guo K."/>
            <person name="Jin S."/>
            <person name="Xu P."/>
            <person name="Storey K.B."/>
            <person name="Huan P."/>
            <person name="Zhang T."/>
            <person name="Zhou Y."/>
            <person name="Zhang J."/>
            <person name="Lin C."/>
            <person name="Li X."/>
            <person name="Xing L."/>
            <person name="Huo D."/>
            <person name="Sun M."/>
            <person name="Wang L."/>
            <person name="Mercier A."/>
            <person name="Li F."/>
            <person name="Yang H."/>
            <person name="Xiang J."/>
        </authorList>
    </citation>
    <scope>NUCLEOTIDE SEQUENCE [LARGE SCALE GENOMIC DNA]</scope>
    <source>
        <strain evidence="12">Shaxun</strain>
        <tissue evidence="12">Muscle</tissue>
    </source>
</reference>
<dbReference type="OrthoDB" id="10023328at2759"/>
<evidence type="ECO:0000256" key="9">
    <source>
        <dbReference type="PIRSR" id="PIRSR017267-1"/>
    </source>
</evidence>
<evidence type="ECO:0000313" key="13">
    <source>
        <dbReference type="Proteomes" id="UP000230750"/>
    </source>
</evidence>
<dbReference type="GO" id="GO:0034599">
    <property type="term" value="P:cellular response to oxidative stress"/>
    <property type="evidence" value="ECO:0007669"/>
    <property type="project" value="TreeGrafter"/>
</dbReference>
<evidence type="ECO:0000256" key="1">
    <source>
        <dbReference type="ARBA" id="ARBA00009609"/>
    </source>
</evidence>